<proteinExistence type="inferred from homology"/>
<organism evidence="8 9">
    <name type="scientific">Lysobacter enzymogenes</name>
    <dbReference type="NCBI Taxonomy" id="69"/>
    <lineage>
        <taxon>Bacteria</taxon>
        <taxon>Pseudomonadati</taxon>
        <taxon>Pseudomonadota</taxon>
        <taxon>Gammaproteobacteria</taxon>
        <taxon>Lysobacterales</taxon>
        <taxon>Lysobacteraceae</taxon>
        <taxon>Lysobacter</taxon>
    </lineage>
</organism>
<dbReference type="GO" id="GO:0009289">
    <property type="term" value="C:pilus"/>
    <property type="evidence" value="ECO:0007669"/>
    <property type="project" value="UniProtKB-SubCell"/>
</dbReference>
<dbReference type="AlphaFoldDB" id="A0A3N2RNF7"/>
<comment type="subcellular location">
    <subcellularLocation>
        <location evidence="1">Fimbrium</location>
    </subcellularLocation>
</comment>
<dbReference type="InterPro" id="IPR054160">
    <property type="entry name" value="MrkD_recept-bd"/>
</dbReference>
<evidence type="ECO:0000256" key="4">
    <source>
        <dbReference type="ARBA" id="ARBA00023263"/>
    </source>
</evidence>
<protein>
    <submittedName>
        <fullName evidence="8">Fimbrial protein</fullName>
    </submittedName>
</protein>
<accession>A0A3N2RNF7</accession>
<dbReference type="InterPro" id="IPR000259">
    <property type="entry name" value="Adhesion_dom_fimbrial"/>
</dbReference>
<evidence type="ECO:0000313" key="9">
    <source>
        <dbReference type="Proteomes" id="UP000275910"/>
    </source>
</evidence>
<dbReference type="GO" id="GO:0043709">
    <property type="term" value="P:cell adhesion involved in single-species biofilm formation"/>
    <property type="evidence" value="ECO:0007669"/>
    <property type="project" value="TreeGrafter"/>
</dbReference>
<feature type="domain" description="MrkD-like receptor binding" evidence="7">
    <location>
        <begin position="58"/>
        <end position="161"/>
    </location>
</feature>
<dbReference type="SUPFAM" id="SSF49401">
    <property type="entry name" value="Bacterial adhesins"/>
    <property type="match status" value="1"/>
</dbReference>
<dbReference type="Proteomes" id="UP000275910">
    <property type="component" value="Unassembled WGS sequence"/>
</dbReference>
<evidence type="ECO:0000256" key="1">
    <source>
        <dbReference type="ARBA" id="ARBA00004561"/>
    </source>
</evidence>
<reference evidence="8 9" key="1">
    <citation type="submission" date="2018-10" db="EMBL/GenBank/DDBJ databases">
        <title>The genome of Lysobacter enzymogenes OH11.</title>
        <authorList>
            <person name="Liu F."/>
            <person name="Zhao Y."/>
            <person name="Qian G."/>
            <person name="Chen Y."/>
            <person name="Xu H."/>
        </authorList>
    </citation>
    <scope>NUCLEOTIDE SEQUENCE [LARGE SCALE GENOMIC DNA]</scope>
    <source>
        <strain evidence="8 9">OH11</strain>
    </source>
</reference>
<dbReference type="Pfam" id="PF22003">
    <property type="entry name" value="MrkDrd"/>
    <property type="match status" value="1"/>
</dbReference>
<feature type="domain" description="Fimbrial-type adhesion" evidence="6">
    <location>
        <begin position="189"/>
        <end position="334"/>
    </location>
</feature>
<dbReference type="InterPro" id="IPR008966">
    <property type="entry name" value="Adhesion_dom_sf"/>
</dbReference>
<evidence type="ECO:0000256" key="5">
    <source>
        <dbReference type="SAM" id="SignalP"/>
    </source>
</evidence>
<evidence type="ECO:0000256" key="3">
    <source>
        <dbReference type="ARBA" id="ARBA00022729"/>
    </source>
</evidence>
<gene>
    <name evidence="8" type="ORF">D9T17_02565</name>
</gene>
<evidence type="ECO:0000256" key="2">
    <source>
        <dbReference type="ARBA" id="ARBA00006671"/>
    </source>
</evidence>
<sequence>MRWSKPSATATMRAERAGRRFPDAASASVAACALLAAGAAGAQCAAPAERAIAIDASIAVPRDRAAGSVLYAADYPLPAPAPGCAEASQDGGWRYAQTPHPSQAEDIYRTGVAAIGVRLSIDGRPLPAAEFAAVAMSPSTRGTLRLELIKLDAGSGGGAIRGADLPTLVYRGGIGAEVGAGDAIAARVNFTGAIAVRAATCNAPSLRIALAPIAPQALAQPGASAGAKDFDLRLDDCPAGLSRISYRLDPLAGADAATSALALDPGASARGVAVQIRDRDGRPVAFGSSHELQAGNLGDGGSFRIPLQAAYYRSDAQSPQPGTVSASLTFTLSYE</sequence>
<dbReference type="InterPro" id="IPR050263">
    <property type="entry name" value="Bact_Fimbrial_Adh_Pro"/>
</dbReference>
<keyword evidence="3 5" id="KW-0732">Signal</keyword>
<dbReference type="Gene3D" id="2.60.40.1090">
    <property type="entry name" value="Fimbrial-type adhesion domain"/>
    <property type="match status" value="1"/>
</dbReference>
<comment type="caution">
    <text evidence="8">The sequence shown here is derived from an EMBL/GenBank/DDBJ whole genome shotgun (WGS) entry which is preliminary data.</text>
</comment>
<evidence type="ECO:0000313" key="8">
    <source>
        <dbReference type="EMBL" id="ROU08977.1"/>
    </source>
</evidence>
<feature type="signal peptide" evidence="5">
    <location>
        <begin position="1"/>
        <end position="42"/>
    </location>
</feature>
<dbReference type="EMBL" id="RCTY01000006">
    <property type="protein sequence ID" value="ROU08977.1"/>
    <property type="molecule type" value="Genomic_DNA"/>
</dbReference>
<keyword evidence="4" id="KW-0281">Fimbrium</keyword>
<evidence type="ECO:0000259" key="7">
    <source>
        <dbReference type="Pfam" id="PF22003"/>
    </source>
</evidence>
<dbReference type="InterPro" id="IPR036937">
    <property type="entry name" value="Adhesion_dom_fimbrial_sf"/>
</dbReference>
<dbReference type="PANTHER" id="PTHR33420:SF3">
    <property type="entry name" value="FIMBRIAL SUBUNIT ELFA"/>
    <property type="match status" value="1"/>
</dbReference>
<dbReference type="Pfam" id="PF00419">
    <property type="entry name" value="Fimbrial"/>
    <property type="match status" value="1"/>
</dbReference>
<name>A0A3N2RNF7_LYSEN</name>
<evidence type="ECO:0000259" key="6">
    <source>
        <dbReference type="Pfam" id="PF00419"/>
    </source>
</evidence>
<dbReference type="Gene3D" id="2.60.40.3310">
    <property type="match status" value="1"/>
</dbReference>
<dbReference type="PANTHER" id="PTHR33420">
    <property type="entry name" value="FIMBRIAL SUBUNIT ELFA-RELATED"/>
    <property type="match status" value="1"/>
</dbReference>
<comment type="similarity">
    <text evidence="2">Belongs to the fimbrial protein family.</text>
</comment>
<feature type="chain" id="PRO_5018158678" evidence="5">
    <location>
        <begin position="43"/>
        <end position="335"/>
    </location>
</feature>